<protein>
    <submittedName>
        <fullName evidence="1">Uncharacterized protein</fullName>
    </submittedName>
</protein>
<proteinExistence type="predicted"/>
<gene>
    <name evidence="1" type="ORF">CARN8_5960003</name>
</gene>
<reference evidence="1" key="1">
    <citation type="submission" date="2018-10" db="EMBL/GenBank/DDBJ databases">
        <authorList>
            <person name="Plewniak F."/>
        </authorList>
    </citation>
    <scope>NUCLEOTIDE SEQUENCE</scope>
</reference>
<sequence length="79" mass="8639">MNSPRQYPEHEHLDAGLTHIQQALDQGHLAGGAARGLLYGLTETLGVLLGDPALPDQLRDGYQGLMDNARALQQRLNEH</sequence>
<dbReference type="AlphaFoldDB" id="A0A3P3ZRG9"/>
<dbReference type="EMBL" id="UOYP01000552">
    <property type="protein sequence ID" value="VAY89242.1"/>
    <property type="molecule type" value="Genomic_DNA"/>
</dbReference>
<name>A0A3P3ZRG9_9ZZZZ</name>
<evidence type="ECO:0000313" key="1">
    <source>
        <dbReference type="EMBL" id="VAY89242.1"/>
    </source>
</evidence>
<accession>A0A3P3ZRG9</accession>
<organism evidence="1">
    <name type="scientific">mine drainage metagenome</name>
    <dbReference type="NCBI Taxonomy" id="410659"/>
    <lineage>
        <taxon>unclassified sequences</taxon>
        <taxon>metagenomes</taxon>
        <taxon>ecological metagenomes</taxon>
    </lineage>
</organism>